<dbReference type="InterPro" id="IPR016818">
    <property type="entry name" value="NOSIP"/>
</dbReference>
<comment type="subcellular location">
    <subcellularLocation>
        <location evidence="2">Cytoplasm</location>
    </subcellularLocation>
    <subcellularLocation>
        <location evidence="1">Nucleus</location>
    </subcellularLocation>
</comment>
<protein>
    <recommendedName>
        <fullName evidence="9">Nitric oxide synthase-interacting protein homolog</fullName>
    </recommendedName>
</protein>
<dbReference type="GO" id="GO:0005634">
    <property type="term" value="C:nucleus"/>
    <property type="evidence" value="ECO:0007669"/>
    <property type="project" value="UniProtKB-SubCell"/>
</dbReference>
<comment type="similarity">
    <text evidence="3">Belongs to the NOSIP family.</text>
</comment>
<feature type="region of interest" description="Disordered" evidence="6">
    <location>
        <begin position="94"/>
        <end position="116"/>
    </location>
</feature>
<dbReference type="Gene3D" id="3.30.40.10">
    <property type="entry name" value="Zinc/RING finger domain, C3HC4 (zinc finger)"/>
    <property type="match status" value="1"/>
</dbReference>
<dbReference type="InterPro" id="IPR013083">
    <property type="entry name" value="Znf_RING/FYVE/PHD"/>
</dbReference>
<keyword evidence="4" id="KW-0963">Cytoplasm</keyword>
<dbReference type="Proteomes" id="UP001187531">
    <property type="component" value="Unassembled WGS sequence"/>
</dbReference>
<dbReference type="GO" id="GO:0061630">
    <property type="term" value="F:ubiquitin protein ligase activity"/>
    <property type="evidence" value="ECO:0007669"/>
    <property type="project" value="InterPro"/>
</dbReference>
<dbReference type="GO" id="GO:0005737">
    <property type="term" value="C:cytoplasm"/>
    <property type="evidence" value="ECO:0007669"/>
    <property type="project" value="UniProtKB-SubCell"/>
</dbReference>
<evidence type="ECO:0000256" key="3">
    <source>
        <dbReference type="ARBA" id="ARBA00008126"/>
    </source>
</evidence>
<gene>
    <name evidence="7" type="ORF">QYM36_000363</name>
</gene>
<dbReference type="FunFam" id="3.30.40.10:FF:000251">
    <property type="entry name" value="Nitric oxide synthase-interacting protein"/>
    <property type="match status" value="1"/>
</dbReference>
<sequence length="233" mass="25883">MFINFRPDGYLYDKEAILEYIVTKKAEIAKQEKEHAKQLKKEKGEAASYSQMEELDKVQKFLAQERGVNFKNSDSASGSGLSNMSGEKAKELPAFWAPSQTPDSKPRKIPKPDKNVYCPMSGNPLKMKDLIPVKFTPIKDGDSKTSLISKTNRYVCPVTNDILSNSVPCAVLKPTGDVVTMDCVEKIIKKDMIHPLTSEKLTDKDIIPLQRGGTGFASTNEKLKAAEPRPVMT</sequence>
<evidence type="ECO:0000256" key="1">
    <source>
        <dbReference type="ARBA" id="ARBA00004123"/>
    </source>
</evidence>
<dbReference type="SUPFAM" id="SSF57850">
    <property type="entry name" value="RING/U-box"/>
    <property type="match status" value="1"/>
</dbReference>
<evidence type="ECO:0000256" key="4">
    <source>
        <dbReference type="ARBA" id="ARBA00022490"/>
    </source>
</evidence>
<keyword evidence="8" id="KW-1185">Reference proteome</keyword>
<dbReference type="PANTHER" id="PTHR13063:SF10">
    <property type="entry name" value="NITRIC OXIDE SYNTHASE-INTERACTING PROTEIN"/>
    <property type="match status" value="1"/>
</dbReference>
<keyword evidence="5" id="KW-0539">Nucleus</keyword>
<evidence type="ECO:0000256" key="5">
    <source>
        <dbReference type="ARBA" id="ARBA00023242"/>
    </source>
</evidence>
<comment type="caution">
    <text evidence="7">The sequence shown here is derived from an EMBL/GenBank/DDBJ whole genome shotgun (WGS) entry which is preliminary data.</text>
</comment>
<dbReference type="PANTHER" id="PTHR13063">
    <property type="entry name" value="ENOS INTERACTING PROTEIN"/>
    <property type="match status" value="1"/>
</dbReference>
<accession>A0AA88IL97</accession>
<evidence type="ECO:0000256" key="2">
    <source>
        <dbReference type="ARBA" id="ARBA00004496"/>
    </source>
</evidence>
<organism evidence="7 8">
    <name type="scientific">Artemia franciscana</name>
    <name type="common">Brine shrimp</name>
    <name type="synonym">Artemia sanfranciscana</name>
    <dbReference type="NCBI Taxonomy" id="6661"/>
    <lineage>
        <taxon>Eukaryota</taxon>
        <taxon>Metazoa</taxon>
        <taxon>Ecdysozoa</taxon>
        <taxon>Arthropoda</taxon>
        <taxon>Crustacea</taxon>
        <taxon>Branchiopoda</taxon>
        <taxon>Anostraca</taxon>
        <taxon>Artemiidae</taxon>
        <taxon>Artemia</taxon>
    </lineage>
</organism>
<evidence type="ECO:0000313" key="8">
    <source>
        <dbReference type="Proteomes" id="UP001187531"/>
    </source>
</evidence>
<feature type="compositionally biased region" description="Basic and acidic residues" evidence="6">
    <location>
        <begin position="104"/>
        <end position="114"/>
    </location>
</feature>
<reference evidence="7" key="1">
    <citation type="submission" date="2023-07" db="EMBL/GenBank/DDBJ databases">
        <title>Chromosome-level genome assembly of Artemia franciscana.</title>
        <authorList>
            <person name="Jo E."/>
        </authorList>
    </citation>
    <scope>NUCLEOTIDE SEQUENCE</scope>
    <source>
        <tissue evidence="7">Whole body</tissue>
    </source>
</reference>
<proteinExistence type="inferred from homology"/>
<dbReference type="AlphaFoldDB" id="A0AA88IL97"/>
<dbReference type="EMBL" id="JAVRJZ010000002">
    <property type="protein sequence ID" value="KAK2725866.1"/>
    <property type="molecule type" value="Genomic_DNA"/>
</dbReference>
<dbReference type="CDD" id="cd16662">
    <property type="entry name" value="RING-Ubox2_NOSIP"/>
    <property type="match status" value="1"/>
</dbReference>
<evidence type="ECO:0000256" key="6">
    <source>
        <dbReference type="SAM" id="MobiDB-lite"/>
    </source>
</evidence>
<evidence type="ECO:0000313" key="7">
    <source>
        <dbReference type="EMBL" id="KAK2725866.1"/>
    </source>
</evidence>
<dbReference type="PIRSF" id="PIRSF023577">
    <property type="entry name" value="ENOS_interacting"/>
    <property type="match status" value="1"/>
</dbReference>
<evidence type="ECO:0008006" key="9">
    <source>
        <dbReference type="Google" id="ProtNLM"/>
    </source>
</evidence>
<name>A0AA88IL97_ARTSF</name>